<feature type="compositionally biased region" description="Basic and acidic residues" evidence="1">
    <location>
        <begin position="111"/>
        <end position="120"/>
    </location>
</feature>
<accession>A0AAD3RYB6</accession>
<organism evidence="2 3">
    <name type="scientific">Nepenthes gracilis</name>
    <name type="common">Slender pitcher plant</name>
    <dbReference type="NCBI Taxonomy" id="150966"/>
    <lineage>
        <taxon>Eukaryota</taxon>
        <taxon>Viridiplantae</taxon>
        <taxon>Streptophyta</taxon>
        <taxon>Embryophyta</taxon>
        <taxon>Tracheophyta</taxon>
        <taxon>Spermatophyta</taxon>
        <taxon>Magnoliopsida</taxon>
        <taxon>eudicotyledons</taxon>
        <taxon>Gunneridae</taxon>
        <taxon>Pentapetalae</taxon>
        <taxon>Caryophyllales</taxon>
        <taxon>Nepenthaceae</taxon>
        <taxon>Nepenthes</taxon>
    </lineage>
</organism>
<proteinExistence type="predicted"/>
<dbReference type="Proteomes" id="UP001279734">
    <property type="component" value="Unassembled WGS sequence"/>
</dbReference>
<dbReference type="AlphaFoldDB" id="A0AAD3RYB6"/>
<feature type="compositionally biased region" description="Basic and acidic residues" evidence="1">
    <location>
        <begin position="129"/>
        <end position="146"/>
    </location>
</feature>
<gene>
    <name evidence="2" type="ORF">Nepgr_002562</name>
</gene>
<name>A0AAD3RYB6_NEPGR</name>
<keyword evidence="3" id="KW-1185">Reference proteome</keyword>
<comment type="caution">
    <text evidence="2">The sequence shown here is derived from an EMBL/GenBank/DDBJ whole genome shotgun (WGS) entry which is preliminary data.</text>
</comment>
<evidence type="ECO:0000313" key="3">
    <source>
        <dbReference type="Proteomes" id="UP001279734"/>
    </source>
</evidence>
<sequence>MMGRVENESCEFRESGRVGSNHIASLDVEAVALPLSATATTKPKDFADGQDHHNEEPAWRKFLKFVGPGFLVSLAYLDPGNSSVGDIHRIDICSHNPVVCSKSGGIHSMELGRDQLDPVRKRASINRETSPREQARTRSDRTSGED</sequence>
<evidence type="ECO:0000256" key="1">
    <source>
        <dbReference type="SAM" id="MobiDB-lite"/>
    </source>
</evidence>
<dbReference type="EMBL" id="BSYO01000002">
    <property type="protein sequence ID" value="GMH00723.1"/>
    <property type="molecule type" value="Genomic_DNA"/>
</dbReference>
<protein>
    <submittedName>
        <fullName evidence="2">Uncharacterized protein</fullName>
    </submittedName>
</protein>
<feature type="region of interest" description="Disordered" evidence="1">
    <location>
        <begin position="111"/>
        <end position="146"/>
    </location>
</feature>
<evidence type="ECO:0000313" key="2">
    <source>
        <dbReference type="EMBL" id="GMH00723.1"/>
    </source>
</evidence>
<reference evidence="2" key="1">
    <citation type="submission" date="2023-05" db="EMBL/GenBank/DDBJ databases">
        <title>Nepenthes gracilis genome sequencing.</title>
        <authorList>
            <person name="Fukushima K."/>
        </authorList>
    </citation>
    <scope>NUCLEOTIDE SEQUENCE</scope>
    <source>
        <strain evidence="2">SING2019-196</strain>
    </source>
</reference>